<name>A0A6I6JZA0_9BACT</name>
<evidence type="ECO:0000259" key="1">
    <source>
        <dbReference type="Pfam" id="PF00884"/>
    </source>
</evidence>
<gene>
    <name evidence="2" type="ORF">GM418_23390</name>
</gene>
<proteinExistence type="predicted"/>
<dbReference type="KEGG" id="mcos:GM418_23390"/>
<protein>
    <submittedName>
        <fullName evidence="2">Sulfatase-like hydrolase/transferase</fullName>
    </submittedName>
</protein>
<evidence type="ECO:0000313" key="2">
    <source>
        <dbReference type="EMBL" id="QGY46498.1"/>
    </source>
</evidence>
<dbReference type="Proteomes" id="UP000428260">
    <property type="component" value="Chromosome"/>
</dbReference>
<dbReference type="InterPro" id="IPR052701">
    <property type="entry name" value="GAG_Ulvan_Degrading_Sulfatases"/>
</dbReference>
<reference evidence="2 3" key="1">
    <citation type="submission" date="2019-11" db="EMBL/GenBank/DDBJ databases">
        <authorList>
            <person name="Zheng R.K."/>
            <person name="Sun C.M."/>
        </authorList>
    </citation>
    <scope>NUCLEOTIDE SEQUENCE [LARGE SCALE GENOMIC DNA]</scope>
    <source>
        <strain evidence="2 3">WC007</strain>
    </source>
</reference>
<dbReference type="Gene3D" id="3.30.1120.10">
    <property type="match status" value="1"/>
</dbReference>
<dbReference type="PANTHER" id="PTHR43751">
    <property type="entry name" value="SULFATASE"/>
    <property type="match status" value="1"/>
</dbReference>
<organism evidence="2 3">
    <name type="scientific">Maribellus comscasis</name>
    <dbReference type="NCBI Taxonomy" id="2681766"/>
    <lineage>
        <taxon>Bacteria</taxon>
        <taxon>Pseudomonadati</taxon>
        <taxon>Bacteroidota</taxon>
        <taxon>Bacteroidia</taxon>
        <taxon>Marinilabiliales</taxon>
        <taxon>Prolixibacteraceae</taxon>
        <taxon>Maribellus</taxon>
    </lineage>
</organism>
<keyword evidence="3" id="KW-1185">Reference proteome</keyword>
<dbReference type="Pfam" id="PF00884">
    <property type="entry name" value="Sulfatase"/>
    <property type="match status" value="1"/>
</dbReference>
<dbReference type="InterPro" id="IPR017850">
    <property type="entry name" value="Alkaline_phosphatase_core_sf"/>
</dbReference>
<sequence>MKEKKRIPKQTNLKLRHFLFLIGILGTLSSCLNETKSDNEPNVILILVDDLGYGDISFYGQQTLKTPNIDKMANEGMHFTNMYTGSTVCAPSRACLLTGKHTGHCSVRGNDLDQMVSNSELTLAKVFKNAGYKTGAIGKWGIGGNLPHDDPAKKGYEYFYGYINMWHAHNFYPEYLFENGEKIQLKNKTQLINGVNPWLDPLREGKGVAEVKNEYAPFLFDSKAISFIEKNKDDKFFLYLAYNVPHANNEKSPDGMEVPDYYEFSQKNWPSQEKGFAAMIRNIDNSVGLILKKLVDMGIDKNTLVLFCSDNGPHQEGGHQMDFFNSNGSFRGMKRDLYQGGVKTPFIAYWPGVIPENSKSDDLFAFWDFLPTFSELTDREKPADTDGISFLPALFGQKQTEKHDYLYWEFYEQGGKQAILKDQWKAIKLNIRDTAKETIFELYNIKNDPEELVDVADQNIEVVRQFEKLFESSRNEFEIIPLINAKN</sequence>
<keyword evidence="2" id="KW-0378">Hydrolase</keyword>
<dbReference type="Gene3D" id="3.40.720.10">
    <property type="entry name" value="Alkaline Phosphatase, subunit A"/>
    <property type="match status" value="1"/>
</dbReference>
<dbReference type="AlphaFoldDB" id="A0A6I6JZA0"/>
<dbReference type="SUPFAM" id="SSF53649">
    <property type="entry name" value="Alkaline phosphatase-like"/>
    <property type="match status" value="1"/>
</dbReference>
<dbReference type="GO" id="GO:0016740">
    <property type="term" value="F:transferase activity"/>
    <property type="evidence" value="ECO:0007669"/>
    <property type="project" value="UniProtKB-KW"/>
</dbReference>
<accession>A0A6I6JZA0</accession>
<keyword evidence="2" id="KW-0808">Transferase</keyword>
<dbReference type="PROSITE" id="PS51257">
    <property type="entry name" value="PROKAR_LIPOPROTEIN"/>
    <property type="match status" value="1"/>
</dbReference>
<dbReference type="RefSeq" id="WP_158869629.1">
    <property type="nucleotide sequence ID" value="NZ_CP046401.1"/>
</dbReference>
<dbReference type="EMBL" id="CP046401">
    <property type="protein sequence ID" value="QGY46498.1"/>
    <property type="molecule type" value="Genomic_DNA"/>
</dbReference>
<feature type="domain" description="Sulfatase N-terminal" evidence="1">
    <location>
        <begin position="41"/>
        <end position="378"/>
    </location>
</feature>
<dbReference type="CDD" id="cd16145">
    <property type="entry name" value="ARS_like"/>
    <property type="match status" value="1"/>
</dbReference>
<dbReference type="InterPro" id="IPR000917">
    <property type="entry name" value="Sulfatase_N"/>
</dbReference>
<evidence type="ECO:0000313" key="3">
    <source>
        <dbReference type="Proteomes" id="UP000428260"/>
    </source>
</evidence>
<dbReference type="PANTHER" id="PTHR43751:SF3">
    <property type="entry name" value="SULFATASE N-TERMINAL DOMAIN-CONTAINING PROTEIN"/>
    <property type="match status" value="1"/>
</dbReference>
<dbReference type="GO" id="GO:0016787">
    <property type="term" value="F:hydrolase activity"/>
    <property type="evidence" value="ECO:0007669"/>
    <property type="project" value="UniProtKB-KW"/>
</dbReference>